<dbReference type="InterPro" id="IPR011009">
    <property type="entry name" value="Kinase-like_dom_sf"/>
</dbReference>
<dbReference type="GO" id="GO:0045446">
    <property type="term" value="P:endothelial cell differentiation"/>
    <property type="evidence" value="ECO:0007669"/>
    <property type="project" value="TreeGrafter"/>
</dbReference>
<gene>
    <name evidence="6" type="primary">LOC103180560</name>
</gene>
<dbReference type="CDD" id="cd00192">
    <property type="entry name" value="PTKc"/>
    <property type="match status" value="1"/>
</dbReference>
<dbReference type="GO" id="GO:0019838">
    <property type="term" value="F:growth factor binding"/>
    <property type="evidence" value="ECO:0007669"/>
    <property type="project" value="TreeGrafter"/>
</dbReference>
<dbReference type="GO" id="GO:0045766">
    <property type="term" value="P:positive regulation of angiogenesis"/>
    <property type="evidence" value="ECO:0007669"/>
    <property type="project" value="TreeGrafter"/>
</dbReference>
<dbReference type="AlphaFoldDB" id="V9KL44"/>
<dbReference type="Gene3D" id="1.10.510.10">
    <property type="entry name" value="Transferase(Phosphotransferase) domain 1"/>
    <property type="match status" value="1"/>
</dbReference>
<evidence type="ECO:0000256" key="1">
    <source>
        <dbReference type="ARBA" id="ARBA00022741"/>
    </source>
</evidence>
<dbReference type="SMART" id="SM00219">
    <property type="entry name" value="TyrKc"/>
    <property type="match status" value="1"/>
</dbReference>
<dbReference type="PRINTS" id="PR00109">
    <property type="entry name" value="TYRKINASE"/>
</dbReference>
<dbReference type="Ensembl" id="ENSCMIT00000030139.1">
    <property type="protein sequence ID" value="ENSCMIP00000029673.1"/>
    <property type="gene ID" value="ENSCMIG00000012809.1"/>
</dbReference>
<evidence type="ECO:0000313" key="6">
    <source>
        <dbReference type="Ensembl" id="ENSCMIP00000029673.1"/>
    </source>
</evidence>
<dbReference type="GO" id="GO:0001525">
    <property type="term" value="P:angiogenesis"/>
    <property type="evidence" value="ECO:0007669"/>
    <property type="project" value="TreeGrafter"/>
</dbReference>
<dbReference type="Proteomes" id="UP000314986">
    <property type="component" value="Unassembled WGS sequence"/>
</dbReference>
<sequence length="361" mass="41819">MVKVLPTLPAPHTKQLNQREERMSRLFFRGSFQTPTFTLEDLSLLEIFKIGKQGRFYRAKITRGYCKGHRLVTCKLYSRNTPHKNLETEINIMKKLSYHKNIVQLLDWNSTQEPYLLIMEQAECGTLKNLLQNNRIQLSNNKELKAQLTSAAYFISLGLEHMASKKVVHRDIAARNILVCQFPQGCKIAEFGLARDLSNSKVVKKEKGQRPAGIPFRWYPPEYFTDGIYTLQSDIWAFGILLYEMETLGSSPYPEFETADEVILNVCSGYKMKKPRQCRNEIYEVMQFCWSQAYEERPLFSDIIKYLEDLVENDADYIQVEDCLEPHAPQAQPSVLVPVARNMPHVPCVQNSYVTEWLDSV</sequence>
<dbReference type="GO" id="GO:0005021">
    <property type="term" value="F:vascular endothelial growth factor receptor activity"/>
    <property type="evidence" value="ECO:0007669"/>
    <property type="project" value="TreeGrafter"/>
</dbReference>
<evidence type="ECO:0000256" key="2">
    <source>
        <dbReference type="ARBA" id="ARBA00022840"/>
    </source>
</evidence>
<keyword evidence="1" id="KW-0547">Nucleotide-binding</keyword>
<dbReference type="SUPFAM" id="SSF56112">
    <property type="entry name" value="Protein kinase-like (PK-like)"/>
    <property type="match status" value="1"/>
</dbReference>
<dbReference type="InterPro" id="IPR050122">
    <property type="entry name" value="RTK"/>
</dbReference>
<evidence type="ECO:0000259" key="4">
    <source>
        <dbReference type="PROSITE" id="PS50011"/>
    </source>
</evidence>
<reference evidence="6" key="4">
    <citation type="submission" date="2025-05" db="UniProtKB">
        <authorList>
            <consortium name="Ensembl"/>
        </authorList>
    </citation>
    <scope>IDENTIFICATION</scope>
</reference>
<proteinExistence type="evidence at transcript level"/>
<evidence type="ECO:0000313" key="7">
    <source>
        <dbReference type="Proteomes" id="UP000314986"/>
    </source>
</evidence>
<evidence type="ECO:0000256" key="3">
    <source>
        <dbReference type="ARBA" id="ARBA00023170"/>
    </source>
</evidence>
<dbReference type="InterPro" id="IPR008266">
    <property type="entry name" value="Tyr_kinase_AS"/>
</dbReference>
<organism evidence="5">
    <name type="scientific">Callorhinchus milii</name>
    <name type="common">Ghost shark</name>
    <dbReference type="NCBI Taxonomy" id="7868"/>
    <lineage>
        <taxon>Eukaryota</taxon>
        <taxon>Metazoa</taxon>
        <taxon>Chordata</taxon>
        <taxon>Craniata</taxon>
        <taxon>Vertebrata</taxon>
        <taxon>Chondrichthyes</taxon>
        <taxon>Holocephali</taxon>
        <taxon>Chimaeriformes</taxon>
        <taxon>Callorhinchidae</taxon>
        <taxon>Callorhinchus</taxon>
    </lineage>
</organism>
<dbReference type="OMA" id="PKHVDME"/>
<dbReference type="PANTHER" id="PTHR24416:SF552">
    <property type="entry name" value="RECEPTOR PROTEIN-TYROSINE KINASE"/>
    <property type="match status" value="1"/>
</dbReference>
<evidence type="ECO:0000313" key="5">
    <source>
        <dbReference type="EMBL" id="AFO99205.1"/>
    </source>
</evidence>
<dbReference type="InterPro" id="IPR001245">
    <property type="entry name" value="Ser-Thr/Tyr_kinase_cat_dom"/>
</dbReference>
<accession>V9KL44</accession>
<dbReference type="GO" id="GO:0043408">
    <property type="term" value="P:regulation of MAPK cascade"/>
    <property type="evidence" value="ECO:0007669"/>
    <property type="project" value="TreeGrafter"/>
</dbReference>
<feature type="domain" description="Protein kinase" evidence="4">
    <location>
        <begin position="42"/>
        <end position="311"/>
    </location>
</feature>
<dbReference type="InterPro" id="IPR000719">
    <property type="entry name" value="Prot_kinase_dom"/>
</dbReference>
<dbReference type="InterPro" id="IPR020635">
    <property type="entry name" value="Tyr_kinase_cat_dom"/>
</dbReference>
<reference evidence="5 7" key="3">
    <citation type="journal article" date="2014" name="Nature">
        <title>Elephant shark genome provides unique insights into gnathostome evolution.</title>
        <authorList>
            <consortium name="International Elephant Shark Genome Sequencing Consortium"/>
            <person name="Venkatesh B."/>
            <person name="Lee A.P."/>
            <person name="Ravi V."/>
            <person name="Maurya A.K."/>
            <person name="Lian M.M."/>
            <person name="Swann J.B."/>
            <person name="Ohta Y."/>
            <person name="Flajnik M.F."/>
            <person name="Sutoh Y."/>
            <person name="Kasahara M."/>
            <person name="Hoon S."/>
            <person name="Gangu V."/>
            <person name="Roy S.W."/>
            <person name="Irimia M."/>
            <person name="Korzh V."/>
            <person name="Kondrychyn I."/>
            <person name="Lim Z.W."/>
            <person name="Tay B.H."/>
            <person name="Tohari S."/>
            <person name="Kong K.W."/>
            <person name="Ho S."/>
            <person name="Lorente-Galdos B."/>
            <person name="Quilez J."/>
            <person name="Marques-Bonet T."/>
            <person name="Raney B.J."/>
            <person name="Ingham P.W."/>
            <person name="Tay A."/>
            <person name="Hillier L.W."/>
            <person name="Minx P."/>
            <person name="Boehm T."/>
            <person name="Wilson R.K."/>
            <person name="Brenner S."/>
            <person name="Warren W.C."/>
        </authorList>
    </citation>
    <scope>NUCLEOTIDE SEQUENCE</scope>
    <source>
        <tissue evidence="5">Spleen</tissue>
    </source>
</reference>
<reference evidence="7" key="2">
    <citation type="journal article" date="2007" name="PLoS Biol.">
        <title>Survey sequencing and comparative analysis of the elephant shark (Callorhinchus milii) genome.</title>
        <authorList>
            <person name="Venkatesh B."/>
            <person name="Kirkness E.F."/>
            <person name="Loh Y.H."/>
            <person name="Halpern A.L."/>
            <person name="Lee A.P."/>
            <person name="Johnson J."/>
            <person name="Dandona N."/>
            <person name="Viswanathan L.D."/>
            <person name="Tay A."/>
            <person name="Venter J.C."/>
            <person name="Strausberg R.L."/>
            <person name="Brenner S."/>
        </authorList>
    </citation>
    <scope>NUCLEOTIDE SEQUENCE [LARGE SCALE GENOMIC DNA]</scope>
</reference>
<dbReference type="GO" id="GO:0005886">
    <property type="term" value="C:plasma membrane"/>
    <property type="evidence" value="ECO:0007669"/>
    <property type="project" value="TreeGrafter"/>
</dbReference>
<keyword evidence="2" id="KW-0067">ATP-binding</keyword>
<name>V9KL44_CALMI</name>
<keyword evidence="7" id="KW-1185">Reference proteome</keyword>
<reference evidence="7" key="1">
    <citation type="journal article" date="2006" name="Science">
        <title>Ancient noncoding elements conserved in the human genome.</title>
        <authorList>
            <person name="Venkatesh B."/>
            <person name="Kirkness E.F."/>
            <person name="Loh Y.H."/>
            <person name="Halpern A.L."/>
            <person name="Lee A.P."/>
            <person name="Johnson J."/>
            <person name="Dandona N."/>
            <person name="Viswanathan L.D."/>
            <person name="Tay A."/>
            <person name="Venter J.C."/>
            <person name="Strausberg R.L."/>
            <person name="Brenner S."/>
        </authorList>
    </citation>
    <scope>NUCLEOTIDE SEQUENCE [LARGE SCALE GENOMIC DNA]</scope>
</reference>
<dbReference type="GeneTree" id="ENSGT00940000166564"/>
<keyword evidence="3 5" id="KW-0675">Receptor</keyword>
<dbReference type="FunFam" id="1.10.510.10:FF:001927">
    <property type="entry name" value="Receptor protein-tyrosine kinase"/>
    <property type="match status" value="1"/>
</dbReference>
<dbReference type="GO" id="GO:0005524">
    <property type="term" value="F:ATP binding"/>
    <property type="evidence" value="ECO:0007669"/>
    <property type="project" value="UniProtKB-KW"/>
</dbReference>
<dbReference type="GO" id="GO:0016477">
    <property type="term" value="P:cell migration"/>
    <property type="evidence" value="ECO:0007669"/>
    <property type="project" value="TreeGrafter"/>
</dbReference>
<dbReference type="Pfam" id="PF07714">
    <property type="entry name" value="PK_Tyr_Ser-Thr"/>
    <property type="match status" value="1"/>
</dbReference>
<dbReference type="PROSITE" id="PS50011">
    <property type="entry name" value="PROTEIN_KINASE_DOM"/>
    <property type="match status" value="1"/>
</dbReference>
<dbReference type="PROSITE" id="PS00109">
    <property type="entry name" value="PROTEIN_KINASE_TYR"/>
    <property type="match status" value="1"/>
</dbReference>
<dbReference type="PANTHER" id="PTHR24416">
    <property type="entry name" value="TYROSINE-PROTEIN KINASE RECEPTOR"/>
    <property type="match status" value="1"/>
</dbReference>
<protein>
    <submittedName>
        <fullName evidence="5">Fibroblast growth factor receptor 1-like protein</fullName>
    </submittedName>
    <submittedName>
        <fullName evidence="6">Tyrosine kinase receptor Cad96Ca-like</fullName>
    </submittedName>
</protein>
<dbReference type="GO" id="GO:0043235">
    <property type="term" value="C:receptor complex"/>
    <property type="evidence" value="ECO:0007669"/>
    <property type="project" value="TreeGrafter"/>
</dbReference>
<dbReference type="EMBL" id="JW866688">
    <property type="protein sequence ID" value="AFO99205.1"/>
    <property type="molecule type" value="mRNA"/>
</dbReference>
<dbReference type="GO" id="GO:0030335">
    <property type="term" value="P:positive regulation of cell migration"/>
    <property type="evidence" value="ECO:0007669"/>
    <property type="project" value="TreeGrafter"/>
</dbReference>